<organism evidence="2 3">
    <name type="scientific">Flavobacterium procerum</name>
    <dbReference type="NCBI Taxonomy" id="1455569"/>
    <lineage>
        <taxon>Bacteria</taxon>
        <taxon>Pseudomonadati</taxon>
        <taxon>Bacteroidota</taxon>
        <taxon>Flavobacteriia</taxon>
        <taxon>Flavobacteriales</taxon>
        <taxon>Flavobacteriaceae</taxon>
        <taxon>Flavobacterium</taxon>
    </lineage>
</organism>
<gene>
    <name evidence="2" type="ORF">ACFFLS_19315</name>
</gene>
<dbReference type="EMBL" id="JBHLYW010000019">
    <property type="protein sequence ID" value="MFC0079205.1"/>
    <property type="molecule type" value="Genomic_DNA"/>
</dbReference>
<name>A0ABV6BUU6_9FLAO</name>
<keyword evidence="3" id="KW-1185">Reference proteome</keyword>
<accession>A0ABV6BUU6</accession>
<dbReference type="PROSITE" id="PS50853">
    <property type="entry name" value="FN3"/>
    <property type="match status" value="1"/>
</dbReference>
<sequence>MKKFIYLSIAVLFISCGDDSDSEVKAEAPSIPELTTPADNKLCTDNNVVFEWKKSTDKNNDEIVYLIEIASDNQFTKTVQTIESALNSQTIELDKNTAYYWRIKATDTGGLSSEYSKVYKFYTTGEAVINHLPFLPELVAPASNSFQSTTSVSLRWNAEDADTYDQLSYDVYFGTVNPPVTKVRENTYSRSTSVTIQAAKEYYWKVVVKDNNGGETVGQVWKFKTN</sequence>
<evidence type="ECO:0000313" key="3">
    <source>
        <dbReference type="Proteomes" id="UP001589734"/>
    </source>
</evidence>
<dbReference type="Gene3D" id="2.60.40.10">
    <property type="entry name" value="Immunoglobulins"/>
    <property type="match status" value="2"/>
</dbReference>
<dbReference type="PROSITE" id="PS51257">
    <property type="entry name" value="PROKAR_LIPOPROTEIN"/>
    <property type="match status" value="1"/>
</dbReference>
<comment type="caution">
    <text evidence="2">The sequence shown here is derived from an EMBL/GenBank/DDBJ whole genome shotgun (WGS) entry which is preliminary data.</text>
</comment>
<dbReference type="RefSeq" id="WP_379682483.1">
    <property type="nucleotide sequence ID" value="NZ_JBHLYW010000019.1"/>
</dbReference>
<dbReference type="Proteomes" id="UP001589734">
    <property type="component" value="Unassembled WGS sequence"/>
</dbReference>
<protein>
    <recommendedName>
        <fullName evidence="1">Fibronectin type-III domain-containing protein</fullName>
    </recommendedName>
</protein>
<dbReference type="InterPro" id="IPR003961">
    <property type="entry name" value="FN3_dom"/>
</dbReference>
<proteinExistence type="predicted"/>
<dbReference type="InterPro" id="IPR013783">
    <property type="entry name" value="Ig-like_fold"/>
</dbReference>
<reference evidence="2 3" key="1">
    <citation type="submission" date="2024-09" db="EMBL/GenBank/DDBJ databases">
        <authorList>
            <person name="Sun Q."/>
            <person name="Mori K."/>
        </authorList>
    </citation>
    <scope>NUCLEOTIDE SEQUENCE [LARGE SCALE GENOMIC DNA]</scope>
    <source>
        <strain evidence="2 3">CGMCC 1.12926</strain>
    </source>
</reference>
<evidence type="ECO:0000313" key="2">
    <source>
        <dbReference type="EMBL" id="MFC0079205.1"/>
    </source>
</evidence>
<dbReference type="SUPFAM" id="SSF49265">
    <property type="entry name" value="Fibronectin type III"/>
    <property type="match status" value="1"/>
</dbReference>
<evidence type="ECO:0000259" key="1">
    <source>
        <dbReference type="PROSITE" id="PS50853"/>
    </source>
</evidence>
<dbReference type="InterPro" id="IPR036116">
    <property type="entry name" value="FN3_sf"/>
</dbReference>
<feature type="domain" description="Fibronectin type-III" evidence="1">
    <location>
        <begin position="28"/>
        <end position="127"/>
    </location>
</feature>